<dbReference type="AlphaFoldDB" id="A0AAV4D1X3"/>
<gene>
    <name evidence="2" type="ORF">PoB_006448600</name>
</gene>
<feature type="region of interest" description="Disordered" evidence="1">
    <location>
        <begin position="83"/>
        <end position="119"/>
    </location>
</feature>
<evidence type="ECO:0000256" key="1">
    <source>
        <dbReference type="SAM" id="MobiDB-lite"/>
    </source>
</evidence>
<feature type="compositionally biased region" description="Polar residues" evidence="1">
    <location>
        <begin position="101"/>
        <end position="111"/>
    </location>
</feature>
<keyword evidence="3" id="KW-1185">Reference proteome</keyword>
<protein>
    <submittedName>
        <fullName evidence="2">Uncharacterized protein</fullName>
    </submittedName>
</protein>
<dbReference type="Proteomes" id="UP000735302">
    <property type="component" value="Unassembled WGS sequence"/>
</dbReference>
<evidence type="ECO:0000313" key="3">
    <source>
        <dbReference type="Proteomes" id="UP000735302"/>
    </source>
</evidence>
<accession>A0AAV4D1X3</accession>
<name>A0AAV4D1X3_9GAST</name>
<organism evidence="2 3">
    <name type="scientific">Plakobranchus ocellatus</name>
    <dbReference type="NCBI Taxonomy" id="259542"/>
    <lineage>
        <taxon>Eukaryota</taxon>
        <taxon>Metazoa</taxon>
        <taxon>Spiralia</taxon>
        <taxon>Lophotrochozoa</taxon>
        <taxon>Mollusca</taxon>
        <taxon>Gastropoda</taxon>
        <taxon>Heterobranchia</taxon>
        <taxon>Euthyneura</taxon>
        <taxon>Panpulmonata</taxon>
        <taxon>Sacoglossa</taxon>
        <taxon>Placobranchoidea</taxon>
        <taxon>Plakobranchidae</taxon>
        <taxon>Plakobranchus</taxon>
    </lineage>
</organism>
<reference evidence="2 3" key="1">
    <citation type="journal article" date="2021" name="Elife">
        <title>Chloroplast acquisition without the gene transfer in kleptoplastic sea slugs, Plakobranchus ocellatus.</title>
        <authorList>
            <person name="Maeda T."/>
            <person name="Takahashi S."/>
            <person name="Yoshida T."/>
            <person name="Shimamura S."/>
            <person name="Takaki Y."/>
            <person name="Nagai Y."/>
            <person name="Toyoda A."/>
            <person name="Suzuki Y."/>
            <person name="Arimoto A."/>
            <person name="Ishii H."/>
            <person name="Satoh N."/>
            <person name="Nishiyama T."/>
            <person name="Hasebe M."/>
            <person name="Maruyama T."/>
            <person name="Minagawa J."/>
            <person name="Obokata J."/>
            <person name="Shigenobu S."/>
        </authorList>
    </citation>
    <scope>NUCLEOTIDE SEQUENCE [LARGE SCALE GENOMIC DNA]</scope>
</reference>
<proteinExistence type="predicted"/>
<evidence type="ECO:0000313" key="2">
    <source>
        <dbReference type="EMBL" id="GFO37981.1"/>
    </source>
</evidence>
<dbReference type="EMBL" id="BLXT01007308">
    <property type="protein sequence ID" value="GFO37981.1"/>
    <property type="molecule type" value="Genomic_DNA"/>
</dbReference>
<sequence length="119" mass="12904">MEIQGGGRYPDNQRSSTEVVSRTRLGLLHITGHTSTEAKACLSVLNHASSFEDDLGAVEGHFNECTEARRCAAHSKMISSFFDTHGAQSRDRKIPGGDRASSLTTVPSKAQNSDEAKER</sequence>
<comment type="caution">
    <text evidence="2">The sequence shown here is derived from an EMBL/GenBank/DDBJ whole genome shotgun (WGS) entry which is preliminary data.</text>
</comment>